<dbReference type="Proteomes" id="UP000032427">
    <property type="component" value="Chromosome 1"/>
</dbReference>
<dbReference type="AlphaFoldDB" id="A0A090KF85"/>
<protein>
    <submittedName>
        <fullName evidence="1">Putative lipoprotein</fullName>
    </submittedName>
</protein>
<dbReference type="EMBL" id="LN554846">
    <property type="protein sequence ID" value="CED70284.1"/>
    <property type="molecule type" value="Genomic_DNA"/>
</dbReference>
<evidence type="ECO:0000313" key="2">
    <source>
        <dbReference type="Proteomes" id="UP000032427"/>
    </source>
</evidence>
<dbReference type="PATRIC" id="fig|80852.17.peg.195"/>
<sequence length="126" mass="14258">MQKIFLIAGLSLVLMGCASKPKEVNASLFLVSQQDPVGDVIPEKYDSLLNDSTSQSVFIEDMAIQTKAFYFSALGNQCRTIQVIKNDKMQTRSACLYVEKEEKTEKEIQRWYLIPSIIKPTLNVSF</sequence>
<proteinExistence type="predicted"/>
<reference evidence="2" key="1">
    <citation type="submission" date="2014-09" db="EMBL/GenBank/DDBJ databases">
        <authorList>
            <person name="Hjerde E."/>
        </authorList>
    </citation>
    <scope>NUCLEOTIDE SEQUENCE [LARGE SCALE GENOMIC DNA]</scope>
    <source>
        <strain evidence="2">06/09/139</strain>
    </source>
</reference>
<accession>A0A090KF85</accession>
<gene>
    <name evidence="1" type="ORF">AWOD_I_0189</name>
</gene>
<dbReference type="STRING" id="80852.AWOD_I_0189"/>
<dbReference type="HOGENOM" id="CLU_1976881_0_0_6"/>
<keyword evidence="1" id="KW-0449">Lipoprotein</keyword>
<dbReference type="PROSITE" id="PS51257">
    <property type="entry name" value="PROKAR_LIPOPROTEIN"/>
    <property type="match status" value="1"/>
</dbReference>
<keyword evidence="2" id="KW-1185">Reference proteome</keyword>
<dbReference type="KEGG" id="awd:AWOD_I_0189"/>
<organism evidence="1 2">
    <name type="scientific">Aliivibrio wodanis</name>
    <dbReference type="NCBI Taxonomy" id="80852"/>
    <lineage>
        <taxon>Bacteria</taxon>
        <taxon>Pseudomonadati</taxon>
        <taxon>Pseudomonadota</taxon>
        <taxon>Gammaproteobacteria</taxon>
        <taxon>Vibrionales</taxon>
        <taxon>Vibrionaceae</taxon>
        <taxon>Aliivibrio</taxon>
    </lineage>
</organism>
<evidence type="ECO:0000313" key="1">
    <source>
        <dbReference type="EMBL" id="CED70284.1"/>
    </source>
</evidence>
<name>A0A090KF85_9GAMM</name>